<evidence type="ECO:0000313" key="2">
    <source>
        <dbReference type="Proteomes" id="UP000594454"/>
    </source>
</evidence>
<name>A0A7R8YXA7_HERIL</name>
<proteinExistence type="predicted"/>
<evidence type="ECO:0000313" key="1">
    <source>
        <dbReference type="EMBL" id="CAD7085590.1"/>
    </source>
</evidence>
<organism evidence="1 2">
    <name type="scientific">Hermetia illucens</name>
    <name type="common">Black soldier fly</name>
    <dbReference type="NCBI Taxonomy" id="343691"/>
    <lineage>
        <taxon>Eukaryota</taxon>
        <taxon>Metazoa</taxon>
        <taxon>Ecdysozoa</taxon>
        <taxon>Arthropoda</taxon>
        <taxon>Hexapoda</taxon>
        <taxon>Insecta</taxon>
        <taxon>Pterygota</taxon>
        <taxon>Neoptera</taxon>
        <taxon>Endopterygota</taxon>
        <taxon>Diptera</taxon>
        <taxon>Brachycera</taxon>
        <taxon>Stratiomyomorpha</taxon>
        <taxon>Stratiomyidae</taxon>
        <taxon>Hermetiinae</taxon>
        <taxon>Hermetia</taxon>
    </lineage>
</organism>
<reference evidence="1 2" key="1">
    <citation type="submission" date="2020-11" db="EMBL/GenBank/DDBJ databases">
        <authorList>
            <person name="Wallbank WR R."/>
            <person name="Pardo Diaz C."/>
            <person name="Kozak K."/>
            <person name="Martin S."/>
            <person name="Jiggins C."/>
            <person name="Moest M."/>
            <person name="Warren A I."/>
            <person name="Generalovic N T."/>
            <person name="Byers J.R.P. K."/>
            <person name="Montejo-Kovacevich G."/>
            <person name="Yen C E."/>
        </authorList>
    </citation>
    <scope>NUCLEOTIDE SEQUENCE [LARGE SCALE GENOMIC DNA]</scope>
</reference>
<dbReference type="InParanoid" id="A0A7R8YXA7"/>
<dbReference type="AlphaFoldDB" id="A0A7R8YXA7"/>
<dbReference type="Proteomes" id="UP000594454">
    <property type="component" value="Chromosome 3"/>
</dbReference>
<accession>A0A7R8YXA7</accession>
<protein>
    <submittedName>
        <fullName evidence="1">Uncharacterized protein</fullName>
    </submittedName>
</protein>
<keyword evidence="2" id="KW-1185">Reference proteome</keyword>
<sequence>MRVDFEFVLQLLVLVFQKETEFFNPSFRLRARKRRSRNPSDFHSAGAADCATQERQGGLGAFGGASGSGLLIVQQILGPLRWPENFSVKMFTYMKGTRNER</sequence>
<gene>
    <name evidence="1" type="ORF">HERILL_LOCUS8420</name>
</gene>
<dbReference type="EMBL" id="LR899011">
    <property type="protein sequence ID" value="CAD7085590.1"/>
    <property type="molecule type" value="Genomic_DNA"/>
</dbReference>